<dbReference type="EMBL" id="CZKA01000053">
    <property type="protein sequence ID" value="CUR59161.1"/>
    <property type="molecule type" value="Genomic_DNA"/>
</dbReference>
<evidence type="ECO:0000256" key="1">
    <source>
        <dbReference type="SAM" id="MobiDB-lite"/>
    </source>
</evidence>
<feature type="transmembrane region" description="Helical" evidence="2">
    <location>
        <begin position="133"/>
        <end position="153"/>
    </location>
</feature>
<name>A0A2P2CAZ8_9ZZZZ</name>
<feature type="transmembrane region" description="Helical" evidence="2">
    <location>
        <begin position="97"/>
        <end position="121"/>
    </location>
</feature>
<gene>
    <name evidence="3" type="ORF">NOCA2570059</name>
</gene>
<feature type="transmembrane region" description="Helical" evidence="2">
    <location>
        <begin position="63"/>
        <end position="85"/>
    </location>
</feature>
<keyword evidence="2" id="KW-1133">Transmembrane helix</keyword>
<dbReference type="AlphaFoldDB" id="A0A2P2CAZ8"/>
<evidence type="ECO:0000313" key="3">
    <source>
        <dbReference type="EMBL" id="CUR59161.1"/>
    </source>
</evidence>
<organism evidence="3">
    <name type="scientific">metagenome</name>
    <dbReference type="NCBI Taxonomy" id="256318"/>
    <lineage>
        <taxon>unclassified sequences</taxon>
        <taxon>metagenomes</taxon>
    </lineage>
</organism>
<keyword evidence="2" id="KW-0812">Transmembrane</keyword>
<proteinExistence type="predicted"/>
<keyword evidence="2" id="KW-0472">Membrane</keyword>
<protein>
    <submittedName>
        <fullName evidence="3">Uncharacterized protein</fullName>
    </submittedName>
</protein>
<feature type="transmembrane region" description="Helical" evidence="2">
    <location>
        <begin position="32"/>
        <end position="51"/>
    </location>
</feature>
<sequence>MTAESHPNSGAGDSAPRSASPTGRPRLRHRRWYVAFDAVVVTSFFTVNIVLLRIIHGDFDADFALSIFVGIDALIIGSLVSFVFTPYSSVEGGEWSHLGSAIAGLFAGVSLTILSASFEYVFAGARLLHEPVIGTRVAVFVAWLGFGLIYGFTYRRYYVAVDWGRDELGPRARPRRHTGG</sequence>
<accession>A0A2P2CAZ8</accession>
<feature type="region of interest" description="Disordered" evidence="1">
    <location>
        <begin position="1"/>
        <end position="24"/>
    </location>
</feature>
<evidence type="ECO:0000256" key="2">
    <source>
        <dbReference type="SAM" id="Phobius"/>
    </source>
</evidence>
<reference evidence="3" key="1">
    <citation type="submission" date="2015-08" db="EMBL/GenBank/DDBJ databases">
        <authorList>
            <person name="Babu N.S."/>
            <person name="Beckwith C.J."/>
            <person name="Beseler K.G."/>
            <person name="Brison A."/>
            <person name="Carone J.V."/>
            <person name="Caskin T.P."/>
            <person name="Diamond M."/>
            <person name="Durham M.E."/>
            <person name="Foxe J.M."/>
            <person name="Go M."/>
            <person name="Henderson B.A."/>
            <person name="Jones I.B."/>
            <person name="McGettigan J.A."/>
            <person name="Micheletti S.J."/>
            <person name="Nasrallah M.E."/>
            <person name="Ortiz D."/>
            <person name="Piller C.R."/>
            <person name="Privatt S.R."/>
            <person name="Schneider S.L."/>
            <person name="Sharp S."/>
            <person name="Smith T.C."/>
            <person name="Stanton J.D."/>
            <person name="Ullery H.E."/>
            <person name="Wilson R.J."/>
            <person name="Serrano M.G."/>
            <person name="Buck G."/>
            <person name="Lee V."/>
            <person name="Wang Y."/>
            <person name="Carvalho R."/>
            <person name="Voegtly L."/>
            <person name="Shi R."/>
            <person name="Duckworth R."/>
            <person name="Johnson A."/>
            <person name="Loviza R."/>
            <person name="Walstead R."/>
            <person name="Shah Z."/>
            <person name="Kiflezghi M."/>
            <person name="Wade K."/>
            <person name="Ball S.L."/>
            <person name="Bradley K.W."/>
            <person name="Asai D.J."/>
            <person name="Bowman C.A."/>
            <person name="Russell D.A."/>
            <person name="Pope W.H."/>
            <person name="Jacobs-Sera D."/>
            <person name="Hendrix R.W."/>
            <person name="Hatfull G.F."/>
        </authorList>
    </citation>
    <scope>NUCLEOTIDE SEQUENCE</scope>
</reference>